<keyword evidence="6" id="KW-0732">Signal</keyword>
<keyword evidence="9" id="KW-0472">Membrane</keyword>
<evidence type="ECO:0000256" key="6">
    <source>
        <dbReference type="ARBA" id="ARBA00022729"/>
    </source>
</evidence>
<dbReference type="GO" id="GO:0046930">
    <property type="term" value="C:pore complex"/>
    <property type="evidence" value="ECO:0007669"/>
    <property type="project" value="UniProtKB-KW"/>
</dbReference>
<evidence type="ECO:0000256" key="9">
    <source>
        <dbReference type="ARBA" id="ARBA00023136"/>
    </source>
</evidence>
<keyword evidence="4" id="KW-1134">Transmembrane beta strand</keyword>
<dbReference type="GO" id="GO:0009279">
    <property type="term" value="C:cell outer membrane"/>
    <property type="evidence" value="ECO:0007669"/>
    <property type="project" value="UniProtKB-SubCell"/>
</dbReference>
<feature type="domain" description="Porin" evidence="11">
    <location>
        <begin position="9"/>
        <end position="318"/>
    </location>
</feature>
<dbReference type="AlphaFoldDB" id="H1SAY8"/>
<gene>
    <name evidence="12" type="ORF">OR16_26508</name>
</gene>
<protein>
    <submittedName>
        <fullName evidence="12">Porin, gram-negative type</fullName>
    </submittedName>
</protein>
<evidence type="ECO:0000256" key="7">
    <source>
        <dbReference type="ARBA" id="ARBA00023065"/>
    </source>
</evidence>
<keyword evidence="5" id="KW-0812">Transmembrane</keyword>
<evidence type="ECO:0000256" key="4">
    <source>
        <dbReference type="ARBA" id="ARBA00022452"/>
    </source>
</evidence>
<keyword evidence="7" id="KW-0406">Ion transport</keyword>
<dbReference type="SUPFAM" id="SSF56935">
    <property type="entry name" value="Porins"/>
    <property type="match status" value="1"/>
</dbReference>
<keyword evidence="3" id="KW-0813">Transport</keyword>
<evidence type="ECO:0000256" key="8">
    <source>
        <dbReference type="ARBA" id="ARBA00023114"/>
    </source>
</evidence>
<keyword evidence="8" id="KW-0626">Porin</keyword>
<keyword evidence="10" id="KW-0998">Cell outer membrane</keyword>
<evidence type="ECO:0000256" key="3">
    <source>
        <dbReference type="ARBA" id="ARBA00022448"/>
    </source>
</evidence>
<dbReference type="PANTHER" id="PTHR34501:SF9">
    <property type="entry name" value="MAJOR OUTER MEMBRANE PROTEIN P.IA"/>
    <property type="match status" value="1"/>
</dbReference>
<dbReference type="GO" id="GO:0015288">
    <property type="term" value="F:porin activity"/>
    <property type="evidence" value="ECO:0007669"/>
    <property type="project" value="UniProtKB-KW"/>
</dbReference>
<dbReference type="Proteomes" id="UP000005808">
    <property type="component" value="Unassembled WGS sequence"/>
</dbReference>
<reference evidence="12 13" key="1">
    <citation type="journal article" date="2012" name="J. Bacteriol.">
        <title>De Novo Genome Project of Cupriavidus basilensis OR16.</title>
        <authorList>
            <person name="Cserhati M."/>
            <person name="Kriszt B."/>
            <person name="Szoboszlay S."/>
            <person name="Toth A."/>
            <person name="Szabo I."/>
            <person name="Tancsics A."/>
            <person name="Nagy I."/>
            <person name="Horvath B."/>
            <person name="Nagy I."/>
            <person name="Kukolya J."/>
        </authorList>
    </citation>
    <scope>NUCLEOTIDE SEQUENCE [LARGE SCALE GENOMIC DNA]</scope>
    <source>
        <strain evidence="12 13">OR16</strain>
    </source>
</reference>
<dbReference type="InterPro" id="IPR023614">
    <property type="entry name" value="Porin_dom_sf"/>
</dbReference>
<comment type="caution">
    <text evidence="12">The sequence shown here is derived from an EMBL/GenBank/DDBJ whole genome shotgun (WGS) entry which is preliminary data.</text>
</comment>
<dbReference type="CDD" id="cd00342">
    <property type="entry name" value="gram_neg_porins"/>
    <property type="match status" value="1"/>
</dbReference>
<dbReference type="PANTHER" id="PTHR34501">
    <property type="entry name" value="PROTEIN YDDL-RELATED"/>
    <property type="match status" value="1"/>
</dbReference>
<dbReference type="Pfam" id="PF13609">
    <property type="entry name" value="Porin_4"/>
    <property type="match status" value="1"/>
</dbReference>
<dbReference type="InterPro" id="IPR050298">
    <property type="entry name" value="Gram-neg_bact_OMP"/>
</dbReference>
<evidence type="ECO:0000256" key="10">
    <source>
        <dbReference type="ARBA" id="ARBA00023237"/>
    </source>
</evidence>
<name>H1SAY8_9BURK</name>
<comment type="subcellular location">
    <subcellularLocation>
        <location evidence="1">Cell outer membrane</location>
        <topology evidence="1">Multi-pass membrane protein</topology>
    </subcellularLocation>
</comment>
<sequence length="350" mass="36741">MAGSILIVAAGSAAGIVQAQTVQLYGVVDAAVEYAKGSQSSFRMRDGEQAASRFGIKVVEDLGNGVKVNAVIEAGFNVDTGTEYFGNGTLFGRQSYVGMSSGNWGEIRLGRQYTPAFYALSRLDPYLNNGAISPFNLLASNVSQGNAQLAYAARFNNAIGYFSPSFGGVSFSAMAAPGEVPGSSRSGMTLGANLRYDGDRLYAFYAYQGGYTMPTPNGAPAPSTDLTNNHFVGAAYRFGPVELGAMAGQSGSNAPATKTARHYGLTANWDVTANDVFKFAVVKRYVKGGNQPFAVTLGFDHSLSQRTAIYTRAVLVHNSPGGSVTINAIAVDANSGDAAKSFSVGIRHRF</sequence>
<dbReference type="RefSeq" id="WP_006160781.1">
    <property type="nucleotide sequence ID" value="NZ_AHJE01000068.1"/>
</dbReference>
<evidence type="ECO:0000313" key="13">
    <source>
        <dbReference type="Proteomes" id="UP000005808"/>
    </source>
</evidence>
<proteinExistence type="predicted"/>
<evidence type="ECO:0000256" key="2">
    <source>
        <dbReference type="ARBA" id="ARBA00011233"/>
    </source>
</evidence>
<dbReference type="EMBL" id="AHJE01000068">
    <property type="protein sequence ID" value="EHP40320.1"/>
    <property type="molecule type" value="Genomic_DNA"/>
</dbReference>
<evidence type="ECO:0000313" key="12">
    <source>
        <dbReference type="EMBL" id="EHP40320.1"/>
    </source>
</evidence>
<accession>H1SAY8</accession>
<dbReference type="GO" id="GO:0006811">
    <property type="term" value="P:monoatomic ion transport"/>
    <property type="evidence" value="ECO:0007669"/>
    <property type="project" value="UniProtKB-KW"/>
</dbReference>
<dbReference type="Gene3D" id="2.40.160.10">
    <property type="entry name" value="Porin"/>
    <property type="match status" value="1"/>
</dbReference>
<evidence type="ECO:0000256" key="5">
    <source>
        <dbReference type="ARBA" id="ARBA00022692"/>
    </source>
</evidence>
<evidence type="ECO:0000256" key="1">
    <source>
        <dbReference type="ARBA" id="ARBA00004571"/>
    </source>
</evidence>
<organism evidence="12 13">
    <name type="scientific">Cupriavidus basilensis OR16</name>
    <dbReference type="NCBI Taxonomy" id="1127483"/>
    <lineage>
        <taxon>Bacteria</taxon>
        <taxon>Pseudomonadati</taxon>
        <taxon>Pseudomonadota</taxon>
        <taxon>Betaproteobacteria</taxon>
        <taxon>Burkholderiales</taxon>
        <taxon>Burkholderiaceae</taxon>
        <taxon>Cupriavidus</taxon>
    </lineage>
</organism>
<comment type="subunit">
    <text evidence="2">Homotrimer.</text>
</comment>
<dbReference type="PATRIC" id="fig|1127483.3.peg.5296"/>
<evidence type="ECO:0000259" key="11">
    <source>
        <dbReference type="Pfam" id="PF13609"/>
    </source>
</evidence>
<dbReference type="InterPro" id="IPR033900">
    <property type="entry name" value="Gram_neg_porin_domain"/>
</dbReference>